<accession>A0ABD5PZ29</accession>
<gene>
    <name evidence="2" type="ORF">ACFO9K_04400</name>
</gene>
<comment type="caution">
    <text evidence="2">The sequence shown here is derived from an EMBL/GenBank/DDBJ whole genome shotgun (WGS) entry which is preliminary data.</text>
</comment>
<reference evidence="2 3" key="1">
    <citation type="journal article" date="2019" name="Int. J. Syst. Evol. Microbiol.">
        <title>The Global Catalogue of Microorganisms (GCM) 10K type strain sequencing project: providing services to taxonomists for standard genome sequencing and annotation.</title>
        <authorList>
            <consortium name="The Broad Institute Genomics Platform"/>
            <consortium name="The Broad Institute Genome Sequencing Center for Infectious Disease"/>
            <person name="Wu L."/>
            <person name="Ma J."/>
        </authorList>
    </citation>
    <scope>NUCLEOTIDE SEQUENCE [LARGE SCALE GENOMIC DNA]</scope>
    <source>
        <strain evidence="2 3">XZYJ18</strain>
    </source>
</reference>
<dbReference type="RefSeq" id="WP_254267037.1">
    <property type="nucleotide sequence ID" value="NZ_CP100400.1"/>
</dbReference>
<dbReference type="EMBL" id="JBHSHT010000001">
    <property type="protein sequence ID" value="MFC4823495.1"/>
    <property type="molecule type" value="Genomic_DNA"/>
</dbReference>
<keyword evidence="1" id="KW-0472">Membrane</keyword>
<evidence type="ECO:0000313" key="2">
    <source>
        <dbReference type="EMBL" id="MFC4823495.1"/>
    </source>
</evidence>
<feature type="transmembrane region" description="Helical" evidence="1">
    <location>
        <begin position="38"/>
        <end position="58"/>
    </location>
</feature>
<evidence type="ECO:0000313" key="3">
    <source>
        <dbReference type="Proteomes" id="UP001595945"/>
    </source>
</evidence>
<sequence>MTPRWGRLGRRIRSAASPLLVFAVALTATAVYGYLRGAYLTAIAVGVGAVLTSVFVLLTRN</sequence>
<keyword evidence="1" id="KW-1133">Transmembrane helix</keyword>
<dbReference type="Proteomes" id="UP001595945">
    <property type="component" value="Unassembled WGS sequence"/>
</dbReference>
<evidence type="ECO:0000256" key="1">
    <source>
        <dbReference type="SAM" id="Phobius"/>
    </source>
</evidence>
<keyword evidence="3" id="KW-1185">Reference proteome</keyword>
<protein>
    <submittedName>
        <fullName evidence="2">Uncharacterized protein</fullName>
    </submittedName>
</protein>
<dbReference type="AlphaFoldDB" id="A0ABD5PZ29"/>
<dbReference type="GeneID" id="73045452"/>
<name>A0ABD5PZ29_9EURY</name>
<proteinExistence type="predicted"/>
<organism evidence="2 3">
    <name type="scientific">Halorussus aquaticus</name>
    <dbReference type="NCBI Taxonomy" id="2953748"/>
    <lineage>
        <taxon>Archaea</taxon>
        <taxon>Methanobacteriati</taxon>
        <taxon>Methanobacteriota</taxon>
        <taxon>Stenosarchaea group</taxon>
        <taxon>Halobacteria</taxon>
        <taxon>Halobacteriales</taxon>
        <taxon>Haladaptataceae</taxon>
        <taxon>Halorussus</taxon>
    </lineage>
</organism>
<keyword evidence="1" id="KW-0812">Transmembrane</keyword>
<feature type="transmembrane region" description="Helical" evidence="1">
    <location>
        <begin position="12"/>
        <end position="32"/>
    </location>
</feature>